<dbReference type="PANTHER" id="PTHR10612">
    <property type="entry name" value="APOLIPOPROTEIN D"/>
    <property type="match status" value="1"/>
</dbReference>
<dbReference type="RefSeq" id="WP_102820987.1">
    <property type="nucleotide sequence ID" value="NZ_JAMOHR010000011.1"/>
</dbReference>
<accession>A0A2N8RCH4</accession>
<keyword evidence="2" id="KW-0732">Signal</keyword>
<dbReference type="InterPro" id="IPR022271">
    <property type="entry name" value="Lipocalin_ApoD"/>
</dbReference>
<dbReference type="CDD" id="cd19438">
    <property type="entry name" value="lipocalin_Blc-like"/>
    <property type="match status" value="1"/>
</dbReference>
<dbReference type="GO" id="GO:0006950">
    <property type="term" value="P:response to stress"/>
    <property type="evidence" value="ECO:0007669"/>
    <property type="project" value="UniProtKB-ARBA"/>
</dbReference>
<name>A0A2N8RCH4_STUST</name>
<dbReference type="InterPro" id="IPR002446">
    <property type="entry name" value="Lipocalin_bac"/>
</dbReference>
<dbReference type="InterPro" id="IPR012674">
    <property type="entry name" value="Calycin"/>
</dbReference>
<keyword evidence="2" id="KW-0446">Lipid-binding</keyword>
<dbReference type="GO" id="GO:0009279">
    <property type="term" value="C:cell outer membrane"/>
    <property type="evidence" value="ECO:0007669"/>
    <property type="project" value="UniProtKB-SubCell"/>
</dbReference>
<dbReference type="Gene3D" id="2.40.128.20">
    <property type="match status" value="1"/>
</dbReference>
<feature type="chain" id="PRO_5014495209" description="Outer membrane lipoprotein Blc" evidence="2">
    <location>
        <begin position="20"/>
        <end position="177"/>
    </location>
</feature>
<comment type="subcellular location">
    <subcellularLocation>
        <location evidence="2">Cell outer membrane</location>
    </subcellularLocation>
</comment>
<dbReference type="PIRSF" id="PIRSF036893">
    <property type="entry name" value="Lipocalin_ApoD"/>
    <property type="match status" value="1"/>
</dbReference>
<dbReference type="InterPro" id="IPR000566">
    <property type="entry name" value="Lipocln_cytosolic_FA-bd_dom"/>
</dbReference>
<dbReference type="SUPFAM" id="SSF50814">
    <property type="entry name" value="Lipocalins"/>
    <property type="match status" value="1"/>
</dbReference>
<reference evidence="5 6" key="1">
    <citation type="submission" date="2018-01" db="EMBL/GenBank/DDBJ databases">
        <title>Denitrification phenotypes of diverse strains of Pseudomonas stutzeri.</title>
        <authorList>
            <person name="Milligan D.A."/>
            <person name="Bergaust L."/>
            <person name="Bakken L.R."/>
            <person name="Frostegard A."/>
        </authorList>
    </citation>
    <scope>NUCLEOTIDE SEQUENCE [LARGE SCALE GENOMIC DNA]</scope>
    <source>
        <strain evidence="5 6">CCUG 44592</strain>
    </source>
</reference>
<comment type="subunit">
    <text evidence="2">Homodimer.</text>
</comment>
<gene>
    <name evidence="5" type="ORF">CXK99_14410</name>
</gene>
<protein>
    <recommendedName>
        <fullName evidence="2">Outer membrane lipoprotein Blc</fullName>
    </recommendedName>
</protein>
<dbReference type="PROSITE" id="PS51257">
    <property type="entry name" value="PROKAR_LIPOPROTEIN"/>
    <property type="match status" value="1"/>
</dbReference>
<keyword evidence="2" id="KW-0472">Membrane</keyword>
<dbReference type="EMBL" id="POUM01000012">
    <property type="protein sequence ID" value="PNF58786.1"/>
    <property type="molecule type" value="Genomic_DNA"/>
</dbReference>
<proteinExistence type="inferred from homology"/>
<dbReference type="Pfam" id="PF08212">
    <property type="entry name" value="Lipocalin_2"/>
    <property type="match status" value="1"/>
</dbReference>
<comment type="similarity">
    <text evidence="1 2">Belongs to the calycin superfamily. Lipocalin family.</text>
</comment>
<comment type="function">
    <text evidence="2">Involved in the storage or transport of lipids necessary for membrane maintenance under stressful conditions. Displays a binding preference for lysophospholipids.</text>
</comment>
<keyword evidence="3" id="KW-0564">Palmitate</keyword>
<dbReference type="PROSITE" id="PS00213">
    <property type="entry name" value="LIPOCALIN"/>
    <property type="match status" value="1"/>
</dbReference>
<dbReference type="InterPro" id="IPR047202">
    <property type="entry name" value="Lipocalin_Blc-like_dom"/>
</dbReference>
<sequence>MRASVALFCLMLLSGCVGGGREQPPETVGEVDLQRYQGTWYEVARLPMFFQRDCVRSEAHYKLQADGSVAVTNRCETEEGEWQEAKGEAVPQEAGSTDRLWVRFDNWFSRLFPDLTKGHYWVLYLDDAYSTALVGSPDRKYLWLLARDTDIDQATRERLLAEAERRGYDTDDLLWRQ</sequence>
<dbReference type="InterPro" id="IPR022272">
    <property type="entry name" value="Lipocalin_CS"/>
</dbReference>
<keyword evidence="2" id="KW-0998">Cell outer membrane</keyword>
<evidence type="ECO:0000256" key="3">
    <source>
        <dbReference type="PIRSR" id="PIRSR036893-52"/>
    </source>
</evidence>
<dbReference type="Proteomes" id="UP000236003">
    <property type="component" value="Unassembled WGS sequence"/>
</dbReference>
<evidence type="ECO:0000256" key="1">
    <source>
        <dbReference type="ARBA" id="ARBA00006889"/>
    </source>
</evidence>
<feature type="domain" description="Lipocalin/cytosolic fatty-acid binding" evidence="4">
    <location>
        <begin position="31"/>
        <end position="176"/>
    </location>
</feature>
<dbReference type="PANTHER" id="PTHR10612:SF34">
    <property type="entry name" value="APOLIPOPROTEIN D"/>
    <property type="match status" value="1"/>
</dbReference>
<keyword evidence="2 3" id="KW-0449">Lipoprotein</keyword>
<evidence type="ECO:0000313" key="5">
    <source>
        <dbReference type="EMBL" id="PNF58786.1"/>
    </source>
</evidence>
<dbReference type="PRINTS" id="PR01171">
    <property type="entry name" value="BCTLIPOCALIN"/>
</dbReference>
<dbReference type="GO" id="GO:0008289">
    <property type="term" value="F:lipid binding"/>
    <property type="evidence" value="ECO:0007669"/>
    <property type="project" value="UniProtKB-UniRule"/>
</dbReference>
<evidence type="ECO:0000259" key="4">
    <source>
        <dbReference type="Pfam" id="PF08212"/>
    </source>
</evidence>
<evidence type="ECO:0000256" key="2">
    <source>
        <dbReference type="PIRNR" id="PIRNR036893"/>
    </source>
</evidence>
<feature type="lipid moiety-binding region" description="S-diacylglycerol cysteine" evidence="3">
    <location>
        <position position="16"/>
    </location>
</feature>
<evidence type="ECO:0000313" key="6">
    <source>
        <dbReference type="Proteomes" id="UP000236003"/>
    </source>
</evidence>
<comment type="caution">
    <text evidence="5">The sequence shown here is derived from an EMBL/GenBank/DDBJ whole genome shotgun (WGS) entry which is preliminary data.</text>
</comment>
<feature type="signal peptide" evidence="2">
    <location>
        <begin position="1"/>
        <end position="19"/>
    </location>
</feature>
<dbReference type="AlphaFoldDB" id="A0A2N8RCH4"/>
<feature type="lipid moiety-binding region" description="N-palmitoyl cysteine" evidence="3">
    <location>
        <position position="16"/>
    </location>
</feature>
<organism evidence="5 6">
    <name type="scientific">Stutzerimonas stutzeri</name>
    <name type="common">Pseudomonas stutzeri</name>
    <dbReference type="NCBI Taxonomy" id="316"/>
    <lineage>
        <taxon>Bacteria</taxon>
        <taxon>Pseudomonadati</taxon>
        <taxon>Pseudomonadota</taxon>
        <taxon>Gammaproteobacteria</taxon>
        <taxon>Pseudomonadales</taxon>
        <taxon>Pseudomonadaceae</taxon>
        <taxon>Stutzerimonas</taxon>
    </lineage>
</organism>